<evidence type="ECO:0000313" key="2">
    <source>
        <dbReference type="EMBL" id="KAF5469874.1"/>
    </source>
</evidence>
<keyword evidence="1" id="KW-1133">Transmembrane helix</keyword>
<gene>
    <name evidence="2" type="ORF">F2P56_010432</name>
</gene>
<name>A0A833XQ62_JUGRE</name>
<dbReference type="Gramene" id="Jr05_01730_p2">
    <property type="protein sequence ID" value="cds.Jr05_01730_p2"/>
    <property type="gene ID" value="Jr05_01730"/>
</dbReference>
<accession>A0A833XQ62</accession>
<keyword evidence="1" id="KW-0812">Transmembrane</keyword>
<dbReference type="AlphaFoldDB" id="A0A833XQ62"/>
<protein>
    <submittedName>
        <fullName evidence="2">Uncharacterized protein</fullName>
    </submittedName>
</protein>
<proteinExistence type="predicted"/>
<keyword evidence="1" id="KW-0472">Membrane</keyword>
<dbReference type="Proteomes" id="UP000619265">
    <property type="component" value="Unassembled WGS sequence"/>
</dbReference>
<sequence>MRRGRSKTGIKIWIRVRVRVRVRAALGIERWVTAEVEAETTNEVDKIGAGVDPVLEVRNGDDAGGVNERVGALDDHVAGGVDVDTGRVAGVGLHEPENDGDVVGETLERHGDGAFGLEKVDRTAVVMGEGSSFGFEGRAGGGKGEQVLADQPLGVLRVREGGGPSLGKDRAQELLGLLWVRRGWTRLHRRWHHSNCLPCFPLLCCFCVKVLVLSWSAFENAFWERNEIFTGKE</sequence>
<feature type="non-terminal residue" evidence="2">
    <location>
        <position position="233"/>
    </location>
</feature>
<evidence type="ECO:0000313" key="3">
    <source>
        <dbReference type="Proteomes" id="UP000619265"/>
    </source>
</evidence>
<organism evidence="2 3">
    <name type="scientific">Juglans regia</name>
    <name type="common">English walnut</name>
    <dbReference type="NCBI Taxonomy" id="51240"/>
    <lineage>
        <taxon>Eukaryota</taxon>
        <taxon>Viridiplantae</taxon>
        <taxon>Streptophyta</taxon>
        <taxon>Embryophyta</taxon>
        <taxon>Tracheophyta</taxon>
        <taxon>Spermatophyta</taxon>
        <taxon>Magnoliopsida</taxon>
        <taxon>eudicotyledons</taxon>
        <taxon>Gunneridae</taxon>
        <taxon>Pentapetalae</taxon>
        <taxon>rosids</taxon>
        <taxon>fabids</taxon>
        <taxon>Fagales</taxon>
        <taxon>Juglandaceae</taxon>
        <taxon>Juglans</taxon>
    </lineage>
</organism>
<feature type="transmembrane region" description="Helical" evidence="1">
    <location>
        <begin position="196"/>
        <end position="218"/>
    </location>
</feature>
<reference evidence="2" key="1">
    <citation type="submission" date="2015-10" db="EMBL/GenBank/DDBJ databases">
        <authorList>
            <person name="Martinez-Garcia P.J."/>
            <person name="Crepeau M.W."/>
            <person name="Puiu D."/>
            <person name="Gonzalez-Ibeas D."/>
            <person name="Whalen J."/>
            <person name="Stevens K."/>
            <person name="Paul R."/>
            <person name="Butterfield T."/>
            <person name="Britton M."/>
            <person name="Reagan R."/>
            <person name="Chakraborty S."/>
            <person name="Walawage S.L."/>
            <person name="Vasquez-Gross H.A."/>
            <person name="Cardeno C."/>
            <person name="Famula R."/>
            <person name="Pratt K."/>
            <person name="Kuruganti S."/>
            <person name="Aradhya M.K."/>
            <person name="Leslie C.A."/>
            <person name="Dandekar A.M."/>
            <person name="Salzberg S.L."/>
            <person name="Wegrzyn J.L."/>
            <person name="Langley C.H."/>
            <person name="Neale D.B."/>
        </authorList>
    </citation>
    <scope>NUCLEOTIDE SEQUENCE</scope>
    <source>
        <tissue evidence="2">Leaves</tissue>
    </source>
</reference>
<comment type="caution">
    <text evidence="2">The sequence shown here is derived from an EMBL/GenBank/DDBJ whole genome shotgun (WGS) entry which is preliminary data.</text>
</comment>
<dbReference type="EMBL" id="LIHL02000005">
    <property type="protein sequence ID" value="KAF5469874.1"/>
    <property type="molecule type" value="Genomic_DNA"/>
</dbReference>
<reference evidence="2" key="2">
    <citation type="submission" date="2020-03" db="EMBL/GenBank/DDBJ databases">
        <title>Walnut 2.0.</title>
        <authorList>
            <person name="Marrano A."/>
            <person name="Britton M."/>
            <person name="Zimin A.V."/>
            <person name="Zaini P.A."/>
            <person name="Workman R."/>
            <person name="Puiu D."/>
            <person name="Bianco L."/>
            <person name="Allen B.J."/>
            <person name="Troggio M."/>
            <person name="Leslie C.A."/>
            <person name="Timp W."/>
            <person name="Dendekar A."/>
            <person name="Salzberg S.L."/>
            <person name="Neale D.B."/>
        </authorList>
    </citation>
    <scope>NUCLEOTIDE SEQUENCE</scope>
    <source>
        <tissue evidence="2">Leaves</tissue>
    </source>
</reference>
<evidence type="ECO:0000256" key="1">
    <source>
        <dbReference type="SAM" id="Phobius"/>
    </source>
</evidence>